<proteinExistence type="predicted"/>
<feature type="region of interest" description="Disordered" evidence="1">
    <location>
        <begin position="1"/>
        <end position="98"/>
    </location>
</feature>
<feature type="compositionally biased region" description="Polar residues" evidence="1">
    <location>
        <begin position="1"/>
        <end position="13"/>
    </location>
</feature>
<evidence type="ECO:0000313" key="2">
    <source>
        <dbReference type="EMBL" id="OCT89402.1"/>
    </source>
</evidence>
<evidence type="ECO:0000313" key="3">
    <source>
        <dbReference type="Proteomes" id="UP000694892"/>
    </source>
</evidence>
<dbReference type="AlphaFoldDB" id="A0A974HT16"/>
<protein>
    <submittedName>
        <fullName evidence="2">Uncharacterized protein</fullName>
    </submittedName>
</protein>
<accession>A0A974HT16</accession>
<organism evidence="2 3">
    <name type="scientific">Xenopus laevis</name>
    <name type="common">African clawed frog</name>
    <dbReference type="NCBI Taxonomy" id="8355"/>
    <lineage>
        <taxon>Eukaryota</taxon>
        <taxon>Metazoa</taxon>
        <taxon>Chordata</taxon>
        <taxon>Craniata</taxon>
        <taxon>Vertebrata</taxon>
        <taxon>Euteleostomi</taxon>
        <taxon>Amphibia</taxon>
        <taxon>Batrachia</taxon>
        <taxon>Anura</taxon>
        <taxon>Pipoidea</taxon>
        <taxon>Pipidae</taxon>
        <taxon>Xenopodinae</taxon>
        <taxon>Xenopus</taxon>
        <taxon>Xenopus</taxon>
    </lineage>
</organism>
<sequence length="98" mass="10358">MCVGFSSSEQNYGNPLVRALPKQQDPVSKGQTGLWALSHRPSPMRAHAPVNARPRGSSDRSASSRTGCTVPSVLGLQLPDDPPSPGSGIGEKQRSARH</sequence>
<reference evidence="3" key="1">
    <citation type="journal article" date="2016" name="Nature">
        <title>Genome evolution in the allotetraploid frog Xenopus laevis.</title>
        <authorList>
            <person name="Session A.M."/>
            <person name="Uno Y."/>
            <person name="Kwon T."/>
            <person name="Chapman J.A."/>
            <person name="Toyoda A."/>
            <person name="Takahashi S."/>
            <person name="Fukui A."/>
            <person name="Hikosaka A."/>
            <person name="Suzuki A."/>
            <person name="Kondo M."/>
            <person name="van Heeringen S.J."/>
            <person name="Quigley I."/>
            <person name="Heinz S."/>
            <person name="Ogino H."/>
            <person name="Ochi H."/>
            <person name="Hellsten U."/>
            <person name="Lyons J.B."/>
            <person name="Simakov O."/>
            <person name="Putnam N."/>
            <person name="Stites J."/>
            <person name="Kuroki Y."/>
            <person name="Tanaka T."/>
            <person name="Michiue T."/>
            <person name="Watanabe M."/>
            <person name="Bogdanovic O."/>
            <person name="Lister R."/>
            <person name="Georgiou G."/>
            <person name="Paranjpe S.S."/>
            <person name="van Kruijsbergen I."/>
            <person name="Shu S."/>
            <person name="Carlson J."/>
            <person name="Kinoshita T."/>
            <person name="Ohta Y."/>
            <person name="Mawaribuchi S."/>
            <person name="Jenkins J."/>
            <person name="Grimwood J."/>
            <person name="Schmutz J."/>
            <person name="Mitros T."/>
            <person name="Mozaffari S.V."/>
            <person name="Suzuki Y."/>
            <person name="Haramoto Y."/>
            <person name="Yamamoto T.S."/>
            <person name="Takagi C."/>
            <person name="Heald R."/>
            <person name="Miller K."/>
            <person name="Haudenschild C."/>
            <person name="Kitzman J."/>
            <person name="Nakayama T."/>
            <person name="Izutsu Y."/>
            <person name="Robert J."/>
            <person name="Fortriede J."/>
            <person name="Burns K."/>
            <person name="Lotay V."/>
            <person name="Karimi K."/>
            <person name="Yasuoka Y."/>
            <person name="Dichmann D.S."/>
            <person name="Flajnik M.F."/>
            <person name="Houston D.W."/>
            <person name="Shendure J."/>
            <person name="DuPasquier L."/>
            <person name="Vize P.D."/>
            <person name="Zorn A.M."/>
            <person name="Ito M."/>
            <person name="Marcotte E.M."/>
            <person name="Wallingford J.B."/>
            <person name="Ito Y."/>
            <person name="Asashima M."/>
            <person name="Ueno N."/>
            <person name="Matsuda Y."/>
            <person name="Veenstra G.J."/>
            <person name="Fujiyama A."/>
            <person name="Harland R.M."/>
            <person name="Taira M."/>
            <person name="Rokhsar D.S."/>
        </authorList>
    </citation>
    <scope>NUCLEOTIDE SEQUENCE [LARGE SCALE GENOMIC DNA]</scope>
    <source>
        <strain evidence="3">J</strain>
    </source>
</reference>
<feature type="compositionally biased region" description="Polar residues" evidence="1">
    <location>
        <begin position="59"/>
        <end position="69"/>
    </location>
</feature>
<name>A0A974HT16_XENLA</name>
<gene>
    <name evidence="2" type="ORF">XELAEV_18018023mg</name>
</gene>
<evidence type="ECO:0000256" key="1">
    <source>
        <dbReference type="SAM" id="MobiDB-lite"/>
    </source>
</evidence>
<dbReference type="Proteomes" id="UP000694892">
    <property type="component" value="Chromosome 3L"/>
</dbReference>
<dbReference type="EMBL" id="CM004470">
    <property type="protein sequence ID" value="OCT89402.1"/>
    <property type="molecule type" value="Genomic_DNA"/>
</dbReference>